<gene>
    <name evidence="1" type="ORF">EV44_g5897</name>
</gene>
<organism evidence="1 2">
    <name type="scientific">Uncinula necator</name>
    <name type="common">Grape powdery mildew</name>
    <dbReference type="NCBI Taxonomy" id="52586"/>
    <lineage>
        <taxon>Eukaryota</taxon>
        <taxon>Fungi</taxon>
        <taxon>Dikarya</taxon>
        <taxon>Ascomycota</taxon>
        <taxon>Pezizomycotina</taxon>
        <taxon>Leotiomycetes</taxon>
        <taxon>Erysiphales</taxon>
        <taxon>Erysiphaceae</taxon>
        <taxon>Erysiphe</taxon>
    </lineage>
</organism>
<dbReference type="HOGENOM" id="CLU_051532_1_1_1"/>
<dbReference type="SUPFAM" id="SSF53335">
    <property type="entry name" value="S-adenosyl-L-methionine-dependent methyltransferases"/>
    <property type="match status" value="1"/>
</dbReference>
<keyword evidence="1" id="KW-0489">Methyltransferase</keyword>
<dbReference type="InterPro" id="IPR029063">
    <property type="entry name" value="SAM-dependent_MTases_sf"/>
</dbReference>
<dbReference type="PANTHER" id="PTHR14614:SF109">
    <property type="entry name" value="RIBOSOMAL LYSINE N-METHYLTRANSFERASE 5"/>
    <property type="match status" value="1"/>
</dbReference>
<accession>A0A0B1PCU4</accession>
<dbReference type="STRING" id="52586.A0A0B1PCU4"/>
<dbReference type="Pfam" id="PF10294">
    <property type="entry name" value="Methyltransf_16"/>
    <property type="match status" value="2"/>
</dbReference>
<dbReference type="OMA" id="ACDTIYN"/>
<dbReference type="AlphaFoldDB" id="A0A0B1PCU4"/>
<dbReference type="GO" id="GO:0032259">
    <property type="term" value="P:methylation"/>
    <property type="evidence" value="ECO:0007669"/>
    <property type="project" value="UniProtKB-KW"/>
</dbReference>
<keyword evidence="2" id="KW-1185">Reference proteome</keyword>
<dbReference type="EMBL" id="JNVN01000849">
    <property type="protein sequence ID" value="KHJ34479.1"/>
    <property type="molecule type" value="Genomic_DNA"/>
</dbReference>
<evidence type="ECO:0000313" key="1">
    <source>
        <dbReference type="EMBL" id="KHJ34479.1"/>
    </source>
</evidence>
<dbReference type="Proteomes" id="UP000030854">
    <property type="component" value="Unassembled WGS sequence"/>
</dbReference>
<name>A0A0B1PCU4_UNCNE</name>
<reference evidence="1 2" key="1">
    <citation type="journal article" date="2014" name="BMC Genomics">
        <title>Adaptive genomic structural variation in the grape powdery mildew pathogen, Erysiphe necator.</title>
        <authorList>
            <person name="Jones L."/>
            <person name="Riaz S."/>
            <person name="Morales-Cruz A."/>
            <person name="Amrine K.C."/>
            <person name="McGuire B."/>
            <person name="Gubler W.D."/>
            <person name="Walker M.A."/>
            <person name="Cantu D."/>
        </authorList>
    </citation>
    <scope>NUCLEOTIDE SEQUENCE [LARGE SCALE GENOMIC DNA]</scope>
    <source>
        <strain evidence="2">c</strain>
    </source>
</reference>
<dbReference type="GO" id="GO:0005829">
    <property type="term" value="C:cytosol"/>
    <property type="evidence" value="ECO:0007669"/>
    <property type="project" value="TreeGrafter"/>
</dbReference>
<dbReference type="Gene3D" id="3.40.50.150">
    <property type="entry name" value="Vaccinia Virus protein VP39"/>
    <property type="match status" value="1"/>
</dbReference>
<dbReference type="InterPro" id="IPR019410">
    <property type="entry name" value="Methyltransf_16"/>
</dbReference>
<sequence length="312" mass="34769">MSGPENILAALGSEIENYEEEVFSLFCHNLPSQSLGFIDKSATLLEVTIGNHDFLIHQSPTILSSDRGGGTTGAVIWKVSSLFATWISQTSNLLFRNAILNSKSSVLELGCGISGINALALRSLVEKYILTDQIYVMKLLNQNLEENCTTSPAQASNKKKMSKNFNNQKKNIKFSRPINYTSNISTITLDWEFDDITHKLGDVSQHQGFDLVLACDCIYNDALIQPFVNSCSDACKIRSQGNVTPTICIIAQQLRSSDVFESWLKSFGQNFIVWRIPDSELIEELRIGSGFVVHLGILKQTTFITNYKNRPK</sequence>
<keyword evidence="1" id="KW-0808">Transferase</keyword>
<dbReference type="PANTHER" id="PTHR14614">
    <property type="entry name" value="HEPATOCELLULAR CARCINOMA-ASSOCIATED ANTIGEN"/>
    <property type="match status" value="1"/>
</dbReference>
<protein>
    <submittedName>
        <fullName evidence="1">Putative s-adenosyl-l-methionine-dependent methyltransferase</fullName>
    </submittedName>
</protein>
<evidence type="ECO:0000313" key="2">
    <source>
        <dbReference type="Proteomes" id="UP000030854"/>
    </source>
</evidence>
<proteinExistence type="predicted"/>
<dbReference type="GO" id="GO:0032991">
    <property type="term" value="C:protein-containing complex"/>
    <property type="evidence" value="ECO:0007669"/>
    <property type="project" value="TreeGrafter"/>
</dbReference>
<dbReference type="GO" id="GO:0008757">
    <property type="term" value="F:S-adenosylmethionine-dependent methyltransferase activity"/>
    <property type="evidence" value="ECO:0007669"/>
    <property type="project" value="UniProtKB-ARBA"/>
</dbReference>
<comment type="caution">
    <text evidence="1">The sequence shown here is derived from an EMBL/GenBank/DDBJ whole genome shotgun (WGS) entry which is preliminary data.</text>
</comment>